<feature type="coiled-coil region" evidence="1">
    <location>
        <begin position="176"/>
        <end position="231"/>
    </location>
</feature>
<proteinExistence type="predicted"/>
<dbReference type="Proteomes" id="UP000266673">
    <property type="component" value="Unassembled WGS sequence"/>
</dbReference>
<accession>A0A397W260</accession>
<organism evidence="2 3">
    <name type="scientific">Gigaspora rosea</name>
    <dbReference type="NCBI Taxonomy" id="44941"/>
    <lineage>
        <taxon>Eukaryota</taxon>
        <taxon>Fungi</taxon>
        <taxon>Fungi incertae sedis</taxon>
        <taxon>Mucoromycota</taxon>
        <taxon>Glomeromycotina</taxon>
        <taxon>Glomeromycetes</taxon>
        <taxon>Diversisporales</taxon>
        <taxon>Gigasporaceae</taxon>
        <taxon>Gigaspora</taxon>
    </lineage>
</organism>
<dbReference type="EMBL" id="QKWP01000053">
    <property type="protein sequence ID" value="RIB28855.1"/>
    <property type="molecule type" value="Genomic_DNA"/>
</dbReference>
<dbReference type="InterPro" id="IPR027417">
    <property type="entry name" value="P-loop_NTPase"/>
</dbReference>
<dbReference type="AlphaFoldDB" id="A0A397W260"/>
<keyword evidence="1" id="KW-0175">Coiled coil</keyword>
<keyword evidence="3" id="KW-1185">Reference proteome</keyword>
<dbReference type="SUPFAM" id="SSF58100">
    <property type="entry name" value="Bacterial hemolysins"/>
    <property type="match status" value="1"/>
</dbReference>
<comment type="caution">
    <text evidence="2">The sequence shown here is derived from an EMBL/GenBank/DDBJ whole genome shotgun (WGS) entry which is preliminary data.</text>
</comment>
<reference evidence="2 3" key="1">
    <citation type="submission" date="2018-06" db="EMBL/GenBank/DDBJ databases">
        <title>Comparative genomics reveals the genomic features of Rhizophagus irregularis, R. cerebriforme, R. diaphanum and Gigaspora rosea, and their symbiotic lifestyle signature.</title>
        <authorList>
            <person name="Morin E."/>
            <person name="San Clemente H."/>
            <person name="Chen E.C.H."/>
            <person name="De La Providencia I."/>
            <person name="Hainaut M."/>
            <person name="Kuo A."/>
            <person name="Kohler A."/>
            <person name="Murat C."/>
            <person name="Tang N."/>
            <person name="Roy S."/>
            <person name="Loubradou J."/>
            <person name="Henrissat B."/>
            <person name="Grigoriev I.V."/>
            <person name="Corradi N."/>
            <person name="Roux C."/>
            <person name="Martin F.M."/>
        </authorList>
    </citation>
    <scope>NUCLEOTIDE SEQUENCE [LARGE SCALE GENOMIC DNA]</scope>
    <source>
        <strain evidence="2 3">DAOM 194757</strain>
    </source>
</reference>
<sequence length="255" mass="29354">MLFSLSLGYSHSDVTTRSHVHRHSNDDEFTFVLSDLGTYVSGHQKETAADHSCIFAGLVSTYNEVGLSFCGEGKWRNANGPLAAKRIKLYYNYFPELANLSLDTHSICSIHYNQIVINNQFYEHLVGSVQESQTSNFDTVEDNPRINITDSMNQLGSIQQFLELVRQENYQKSQLITELNGQIELMQQYIDEQQNEIEELKNKLQRAYNNMAEVQDLYDEQRKQNEALIEQWISRFSSQQKRVNAAIEIAKAELV</sequence>
<name>A0A397W260_9GLOM</name>
<dbReference type="Gene3D" id="3.40.50.300">
    <property type="entry name" value="P-loop containing nucleotide triphosphate hydrolases"/>
    <property type="match status" value="1"/>
</dbReference>
<evidence type="ECO:0000313" key="3">
    <source>
        <dbReference type="Proteomes" id="UP000266673"/>
    </source>
</evidence>
<evidence type="ECO:0000313" key="2">
    <source>
        <dbReference type="EMBL" id="RIB28855.1"/>
    </source>
</evidence>
<dbReference type="OrthoDB" id="2447818at2759"/>
<evidence type="ECO:0000256" key="1">
    <source>
        <dbReference type="SAM" id="Coils"/>
    </source>
</evidence>
<protein>
    <submittedName>
        <fullName evidence="2">Uncharacterized protein</fullName>
    </submittedName>
</protein>
<gene>
    <name evidence="2" type="ORF">C2G38_2028184</name>
</gene>